<dbReference type="RefSeq" id="WP_076629630.1">
    <property type="nucleotide sequence ID" value="NZ_CP019312.1"/>
</dbReference>
<keyword evidence="4" id="KW-1185">Reference proteome</keyword>
<dbReference type="SUPFAM" id="SSF53850">
    <property type="entry name" value="Periplasmic binding protein-like II"/>
    <property type="match status" value="1"/>
</dbReference>
<dbReference type="PANTHER" id="PTHR30006:SF25">
    <property type="entry name" value="PHOSPHOGLYCERATE TRANSPORT REGULATORY PROTEIN PGTC"/>
    <property type="match status" value="1"/>
</dbReference>
<dbReference type="Proteomes" id="UP000186336">
    <property type="component" value="Chromosome"/>
</dbReference>
<dbReference type="EMBL" id="CP019312">
    <property type="protein sequence ID" value="APX13196.1"/>
    <property type="molecule type" value="Genomic_DNA"/>
</dbReference>
<dbReference type="Gene3D" id="3.40.190.10">
    <property type="entry name" value="Periplasmic binding protein-like II"/>
    <property type="match status" value="2"/>
</dbReference>
<evidence type="ECO:0000313" key="4">
    <source>
        <dbReference type="Proteomes" id="UP000186336"/>
    </source>
</evidence>
<accession>A0A1P8MYN8</accession>
<sequence length="333" mass="36217">MRGFVFVIACLWGAVANAAALEDRQTFHGEEGVTLRVLSSTDTDIFAPILEGFIARNPTVSVDYAVAGSADIVTLIAECPDCFDVVISSAMDLQLKLANDGLARRLPGLAQTGGTAWRQTLFGFTLEPATVVLNRAAFEGRPLPATRQELIEALRAEPEHFRGRLGTYDVRLSGLGYLFATQDARTSETFWRLMEVFGNLEARLYCCSGDMIDDLVSGELYVAYNVLGSYTQTRPETLDKVVVITPEDFATTMMRTALVLDTTGRGDTAQALVAYLTSGAWAAQDRPGFPLPSIGGADAQMLNVVSLDPGLLVYLDRLKRALFLEAWSSALLR</sequence>
<dbReference type="STRING" id="299262.BWR18_17030"/>
<protein>
    <submittedName>
        <fullName evidence="3">ABC transporter substrate-binding protein</fullName>
    </submittedName>
</protein>
<gene>
    <name evidence="3" type="ORF">BWR18_17030</name>
</gene>
<dbReference type="KEGG" id="tom:BWR18_17030"/>
<feature type="signal peptide" evidence="2">
    <location>
        <begin position="1"/>
        <end position="18"/>
    </location>
</feature>
<feature type="chain" id="PRO_5012275486" evidence="2">
    <location>
        <begin position="19"/>
        <end position="333"/>
    </location>
</feature>
<organism evidence="3 4">
    <name type="scientific">Tateyamaria omphalii</name>
    <dbReference type="NCBI Taxonomy" id="299262"/>
    <lineage>
        <taxon>Bacteria</taxon>
        <taxon>Pseudomonadati</taxon>
        <taxon>Pseudomonadota</taxon>
        <taxon>Alphaproteobacteria</taxon>
        <taxon>Rhodobacterales</taxon>
        <taxon>Roseobacteraceae</taxon>
        <taxon>Tateyamaria</taxon>
    </lineage>
</organism>
<evidence type="ECO:0000313" key="3">
    <source>
        <dbReference type="EMBL" id="APX13196.1"/>
    </source>
</evidence>
<reference evidence="3 4" key="1">
    <citation type="submission" date="2017-01" db="EMBL/GenBank/DDBJ databases">
        <title>Complete genome of Tateyamaria omphalii DOK1-4 isolated from seawater in Dokdo.</title>
        <authorList>
            <person name="Kim J.H."/>
            <person name="Chi W.-J."/>
        </authorList>
    </citation>
    <scope>NUCLEOTIDE SEQUENCE [LARGE SCALE GENOMIC DNA]</scope>
    <source>
        <strain evidence="3 4">DOK1-4</strain>
    </source>
</reference>
<evidence type="ECO:0000256" key="2">
    <source>
        <dbReference type="SAM" id="SignalP"/>
    </source>
</evidence>
<name>A0A1P8MYN8_9RHOB</name>
<dbReference type="GO" id="GO:0030288">
    <property type="term" value="C:outer membrane-bounded periplasmic space"/>
    <property type="evidence" value="ECO:0007669"/>
    <property type="project" value="TreeGrafter"/>
</dbReference>
<dbReference type="PANTHER" id="PTHR30006">
    <property type="entry name" value="THIAMINE-BINDING PERIPLASMIC PROTEIN-RELATED"/>
    <property type="match status" value="1"/>
</dbReference>
<dbReference type="OrthoDB" id="8673316at2"/>
<evidence type="ECO:0000256" key="1">
    <source>
        <dbReference type="ARBA" id="ARBA00022729"/>
    </source>
</evidence>
<keyword evidence="1 2" id="KW-0732">Signal</keyword>
<dbReference type="AlphaFoldDB" id="A0A1P8MYN8"/>
<proteinExistence type="predicted"/>